<name>A0A212LNR6_9FIRM</name>
<protein>
    <submittedName>
        <fullName evidence="2">Flavodoxin</fullName>
    </submittedName>
</protein>
<dbReference type="PANTHER" id="PTHR39201:SF1">
    <property type="entry name" value="FLAVODOXIN-LIKE DOMAIN-CONTAINING PROTEIN"/>
    <property type="match status" value="1"/>
</dbReference>
<reference evidence="2" key="1">
    <citation type="submission" date="2016-08" db="EMBL/GenBank/DDBJ databases">
        <authorList>
            <person name="Seilhamer J.J."/>
        </authorList>
    </citation>
    <scope>NUCLEOTIDE SEQUENCE</scope>
    <source>
        <strain evidence="2">86</strain>
    </source>
</reference>
<dbReference type="GO" id="GO:0010181">
    <property type="term" value="F:FMN binding"/>
    <property type="evidence" value="ECO:0007669"/>
    <property type="project" value="InterPro"/>
</dbReference>
<evidence type="ECO:0000313" key="2">
    <source>
        <dbReference type="EMBL" id="SCM79183.1"/>
    </source>
</evidence>
<dbReference type="InterPro" id="IPR001226">
    <property type="entry name" value="Flavodoxin_CS"/>
</dbReference>
<dbReference type="PANTHER" id="PTHR39201">
    <property type="entry name" value="EXPORTED PROTEIN-RELATED"/>
    <property type="match status" value="1"/>
</dbReference>
<dbReference type="PROSITE" id="PS50902">
    <property type="entry name" value="FLAVODOXIN_LIKE"/>
    <property type="match status" value="1"/>
</dbReference>
<evidence type="ECO:0000259" key="1">
    <source>
        <dbReference type="PROSITE" id="PS50902"/>
    </source>
</evidence>
<feature type="domain" description="Flavodoxin-like" evidence="1">
    <location>
        <begin position="5"/>
        <end position="155"/>
    </location>
</feature>
<accession>A0A212LNR6</accession>
<dbReference type="InterPro" id="IPR008254">
    <property type="entry name" value="Flavodoxin/NO_synth"/>
</dbReference>
<dbReference type="GO" id="GO:0009055">
    <property type="term" value="F:electron transfer activity"/>
    <property type="evidence" value="ECO:0007669"/>
    <property type="project" value="InterPro"/>
</dbReference>
<proteinExistence type="predicted"/>
<dbReference type="PROSITE" id="PS00201">
    <property type="entry name" value="FLAVODOXIN"/>
    <property type="match status" value="1"/>
</dbReference>
<dbReference type="SUPFAM" id="SSF52218">
    <property type="entry name" value="Flavoproteins"/>
    <property type="match status" value="1"/>
</dbReference>
<organism evidence="2">
    <name type="scientific">uncultured Sporomusa sp</name>
    <dbReference type="NCBI Taxonomy" id="307249"/>
    <lineage>
        <taxon>Bacteria</taxon>
        <taxon>Bacillati</taxon>
        <taxon>Bacillota</taxon>
        <taxon>Negativicutes</taxon>
        <taxon>Selenomonadales</taxon>
        <taxon>Sporomusaceae</taxon>
        <taxon>Sporomusa</taxon>
        <taxon>environmental samples</taxon>
    </lineage>
</organism>
<sequence length="155" mass="16915">MSNKILIVYYSHSGNTRKLAKLIEQETGGTLCELVPERAYPADYNTVVEQAKKEIQAGFRPELKTKVKDIAAYDTVFVGTPNWWSTMAPPVATFLERYDLSGKKVVPFCTHGGGGSGNIEIVVRKLCSASTVLPGLSVYGDAAKASQVESWLKKS</sequence>
<dbReference type="RefSeq" id="WP_288183432.1">
    <property type="nucleotide sequence ID" value="NZ_LT608335.1"/>
</dbReference>
<dbReference type="AlphaFoldDB" id="A0A212LNR6"/>
<dbReference type="InterPro" id="IPR029039">
    <property type="entry name" value="Flavoprotein-like_sf"/>
</dbReference>
<dbReference type="EMBL" id="FMJE01000002">
    <property type="protein sequence ID" value="SCM79183.1"/>
    <property type="molecule type" value="Genomic_DNA"/>
</dbReference>
<gene>
    <name evidence="2" type="ORF">KL86SPO_20440</name>
</gene>
<dbReference type="GO" id="GO:0016651">
    <property type="term" value="F:oxidoreductase activity, acting on NAD(P)H"/>
    <property type="evidence" value="ECO:0007669"/>
    <property type="project" value="UniProtKB-ARBA"/>
</dbReference>
<dbReference type="Gene3D" id="3.40.50.360">
    <property type="match status" value="1"/>
</dbReference>
<dbReference type="Pfam" id="PF12682">
    <property type="entry name" value="Flavodoxin_4"/>
    <property type="match status" value="1"/>
</dbReference>